<gene>
    <name evidence="3" type="ORF">SKAU_G00267090</name>
</gene>
<evidence type="ECO:0000313" key="4">
    <source>
        <dbReference type="Proteomes" id="UP001152622"/>
    </source>
</evidence>
<evidence type="ECO:0000256" key="1">
    <source>
        <dbReference type="SAM" id="MobiDB-lite"/>
    </source>
</evidence>
<reference evidence="3" key="1">
    <citation type="journal article" date="2023" name="Science">
        <title>Genome structures resolve the early diversification of teleost fishes.</title>
        <authorList>
            <person name="Parey E."/>
            <person name="Louis A."/>
            <person name="Montfort J."/>
            <person name="Bouchez O."/>
            <person name="Roques C."/>
            <person name="Iampietro C."/>
            <person name="Lluch J."/>
            <person name="Castinel A."/>
            <person name="Donnadieu C."/>
            <person name="Desvignes T."/>
            <person name="Floi Bucao C."/>
            <person name="Jouanno E."/>
            <person name="Wen M."/>
            <person name="Mejri S."/>
            <person name="Dirks R."/>
            <person name="Jansen H."/>
            <person name="Henkel C."/>
            <person name="Chen W.J."/>
            <person name="Zahm M."/>
            <person name="Cabau C."/>
            <person name="Klopp C."/>
            <person name="Thompson A.W."/>
            <person name="Robinson-Rechavi M."/>
            <person name="Braasch I."/>
            <person name="Lecointre G."/>
            <person name="Bobe J."/>
            <person name="Postlethwait J.H."/>
            <person name="Berthelot C."/>
            <person name="Roest Crollius H."/>
            <person name="Guiguen Y."/>
        </authorList>
    </citation>
    <scope>NUCLEOTIDE SEQUENCE</scope>
    <source>
        <strain evidence="3">WJC10195</strain>
    </source>
</reference>
<keyword evidence="4" id="KW-1185">Reference proteome</keyword>
<name>A0A9Q1IPA0_SYNKA</name>
<feature type="signal peptide" evidence="2">
    <location>
        <begin position="1"/>
        <end position="20"/>
    </location>
</feature>
<proteinExistence type="predicted"/>
<accession>A0A9Q1IPA0</accession>
<dbReference type="Proteomes" id="UP001152622">
    <property type="component" value="Chromosome 10"/>
</dbReference>
<dbReference type="AlphaFoldDB" id="A0A9Q1IPA0"/>
<protein>
    <submittedName>
        <fullName evidence="3">Uncharacterized protein</fullName>
    </submittedName>
</protein>
<feature type="region of interest" description="Disordered" evidence="1">
    <location>
        <begin position="32"/>
        <end position="86"/>
    </location>
</feature>
<sequence>MVWLWRTPVLWVGGCDFGLSVEVNEIREPCVRGGSPLNGDKSKAADLPPSDSSFATRPLPTSAPPQEETGRGRVRRVPDDIIWNQG</sequence>
<dbReference type="EMBL" id="JAINUF010000010">
    <property type="protein sequence ID" value="KAJ8348120.1"/>
    <property type="molecule type" value="Genomic_DNA"/>
</dbReference>
<feature type="compositionally biased region" description="Basic and acidic residues" evidence="1">
    <location>
        <begin position="68"/>
        <end position="79"/>
    </location>
</feature>
<feature type="chain" id="PRO_5040290519" evidence="2">
    <location>
        <begin position="21"/>
        <end position="86"/>
    </location>
</feature>
<comment type="caution">
    <text evidence="3">The sequence shown here is derived from an EMBL/GenBank/DDBJ whole genome shotgun (WGS) entry which is preliminary data.</text>
</comment>
<organism evidence="3 4">
    <name type="scientific">Synaphobranchus kaupii</name>
    <name type="common">Kaup's arrowtooth eel</name>
    <dbReference type="NCBI Taxonomy" id="118154"/>
    <lineage>
        <taxon>Eukaryota</taxon>
        <taxon>Metazoa</taxon>
        <taxon>Chordata</taxon>
        <taxon>Craniata</taxon>
        <taxon>Vertebrata</taxon>
        <taxon>Euteleostomi</taxon>
        <taxon>Actinopterygii</taxon>
        <taxon>Neopterygii</taxon>
        <taxon>Teleostei</taxon>
        <taxon>Anguilliformes</taxon>
        <taxon>Synaphobranchidae</taxon>
        <taxon>Synaphobranchus</taxon>
    </lineage>
</organism>
<evidence type="ECO:0000256" key="2">
    <source>
        <dbReference type="SAM" id="SignalP"/>
    </source>
</evidence>
<keyword evidence="2" id="KW-0732">Signal</keyword>
<evidence type="ECO:0000313" key="3">
    <source>
        <dbReference type="EMBL" id="KAJ8348120.1"/>
    </source>
</evidence>